<accession>A0AAN1WJA9</accession>
<dbReference type="Pfam" id="PF13700">
    <property type="entry name" value="DUF4158"/>
    <property type="match status" value="1"/>
</dbReference>
<dbReference type="KEGG" id="marq:MARGE09_P2839"/>
<dbReference type="InterPro" id="IPR025296">
    <property type="entry name" value="DUF4158"/>
</dbReference>
<feature type="domain" description="Tn3 transposase DDE" evidence="5">
    <location>
        <begin position="604"/>
        <end position="994"/>
    </location>
</feature>
<dbReference type="Proteomes" id="UP001320119">
    <property type="component" value="Chromosome"/>
</dbReference>
<dbReference type="RefSeq" id="WP_236983134.1">
    <property type="nucleotide sequence ID" value="NZ_AP023086.1"/>
</dbReference>
<dbReference type="InterPro" id="IPR047653">
    <property type="entry name" value="Tn3-like_transpos"/>
</dbReference>
<feature type="domain" description="DUF4158" evidence="6">
    <location>
        <begin position="15"/>
        <end position="165"/>
    </location>
</feature>
<dbReference type="InterPro" id="IPR002513">
    <property type="entry name" value="Tn3_Tnp_DDE_dom"/>
</dbReference>
<dbReference type="EMBL" id="AP023086">
    <property type="protein sequence ID" value="BCD98638.1"/>
    <property type="molecule type" value="Genomic_DNA"/>
</dbReference>
<dbReference type="GO" id="GO:0003677">
    <property type="term" value="F:DNA binding"/>
    <property type="evidence" value="ECO:0007669"/>
    <property type="project" value="UniProtKB-KW"/>
</dbReference>
<evidence type="ECO:0000256" key="3">
    <source>
        <dbReference type="ARBA" id="ARBA00023125"/>
    </source>
</evidence>
<evidence type="ECO:0000313" key="7">
    <source>
        <dbReference type="EMBL" id="BCD98638.1"/>
    </source>
</evidence>
<keyword evidence="2" id="KW-0815">Transposition</keyword>
<sequence>MYTKKICSTDKEFHDTPPQFKALDRKRFFYVESHFKQLITQNVRGHANIVYIIVAYGYFKATGQFFNSAIQEDVDYVAGRLKLKQSFRWESYNTSTRNRHREMIIDALGFKPFNQTTIQPLLPLIRTDARSQKNPDKCFISVCEWLFEHKVETPDYKTICDTVESVYKTHMDQQIAVVKNKLSNNGAQKLDALFSKGKDTYDEMETYRITLLKKLNQSTKTSKIRENVAIYDTLKPLYDIALPIVSELDFTKDGLKRYALSVHRRQVFQINRLKDHDRHLHLVIFITHQFQQLVDILVETFLASVKTAVNKAENLAKEEYYKQRQEQSGHTQALVKDTVDLVSLVEKLKETLNNPILSDSEKVEKAIRLISPSKISTENVNSHVKDVQEDLDKISGQALEMLFLEEGATSLQLKCSDILRRLNFDCDVKSNKLIKAISQYQTKNGKVDDTFPVGFLTNSETGYVDTKDSFRAKLYRILLYKHTAAAIKDGTLSIVNSNRYRQLEQYLISREYFQKNRDHILNLANMDDFKDVSKLVERWELELDAQYKETNEHILENINEYIETDGLGGFKLTYERNTRTEVLSEMENDVALFPDDQYIRIAEALSTVNAASGFLDEFEHNSIRYRKPRPEDKNFLAGIIALGEHLSVPKLSKLAREIELATLESTTNGFFTLENLRRANDAVIRFVNQLPLAKVFIGDYGLQTSSDGQKWTVAYESLNANKSFKYGGRDPVVSAYTFIDIRGMFPYSMVISGAEFEAHYMVDGLLKNDVVKSDLHSTDSHGYTEAIFGLTHLLKFSFGPRIKNPGKRVLYSFKTPSFYKKKSYPIFPKERINKDKIIDNWEDVLRLCSSIKLGEVTASQIFKRLNSYSKSNPLYEALKAFGGIPKTLFLLRYADDVGMRKAIHRQLNKGEAGNKLDRALAIGRADYVQTIKEDQEIAETCKRLLKNVIVCWNFMYLSKRLSEAKTDIEYSLLLKKIKASSMLAWEHFVFHGEFDFSQNSLKDSQQIDLQKILDPDLIKE</sequence>
<protein>
    <recommendedName>
        <fullName evidence="9">Transposase</fullName>
    </recommendedName>
</protein>
<dbReference type="NCBIfam" id="NF033527">
    <property type="entry name" value="transpos_Tn3"/>
    <property type="match status" value="1"/>
</dbReference>
<comment type="similarity">
    <text evidence="1">Belongs to the transposase 7 family.</text>
</comment>
<proteinExistence type="inferred from homology"/>
<evidence type="ECO:0008006" key="9">
    <source>
        <dbReference type="Google" id="ProtNLM"/>
    </source>
</evidence>
<dbReference type="Pfam" id="PF01526">
    <property type="entry name" value="DDE_Tnp_Tn3"/>
    <property type="match status" value="1"/>
</dbReference>
<evidence type="ECO:0000259" key="6">
    <source>
        <dbReference type="Pfam" id="PF13700"/>
    </source>
</evidence>
<gene>
    <name evidence="7" type="ORF">MARGE09_P2839</name>
</gene>
<dbReference type="GO" id="GO:0004803">
    <property type="term" value="F:transposase activity"/>
    <property type="evidence" value="ECO:0007669"/>
    <property type="project" value="InterPro"/>
</dbReference>
<evidence type="ECO:0000256" key="2">
    <source>
        <dbReference type="ARBA" id="ARBA00022578"/>
    </source>
</evidence>
<organism evidence="7 8">
    <name type="scientific">Marinagarivorans cellulosilyticus</name>
    <dbReference type="NCBI Taxonomy" id="2721545"/>
    <lineage>
        <taxon>Bacteria</taxon>
        <taxon>Pseudomonadati</taxon>
        <taxon>Pseudomonadota</taxon>
        <taxon>Gammaproteobacteria</taxon>
        <taxon>Cellvibrionales</taxon>
        <taxon>Cellvibrionaceae</taxon>
        <taxon>Marinagarivorans</taxon>
    </lineage>
</organism>
<keyword evidence="8" id="KW-1185">Reference proteome</keyword>
<keyword evidence="4" id="KW-0233">DNA recombination</keyword>
<keyword evidence="3" id="KW-0238">DNA-binding</keyword>
<dbReference type="AlphaFoldDB" id="A0AAN1WJA9"/>
<evidence type="ECO:0000256" key="4">
    <source>
        <dbReference type="ARBA" id="ARBA00023172"/>
    </source>
</evidence>
<evidence type="ECO:0000259" key="5">
    <source>
        <dbReference type="Pfam" id="PF01526"/>
    </source>
</evidence>
<name>A0AAN1WJA9_9GAMM</name>
<dbReference type="GO" id="GO:0006313">
    <property type="term" value="P:DNA transposition"/>
    <property type="evidence" value="ECO:0007669"/>
    <property type="project" value="InterPro"/>
</dbReference>
<evidence type="ECO:0000256" key="1">
    <source>
        <dbReference type="ARBA" id="ARBA00009402"/>
    </source>
</evidence>
<evidence type="ECO:0000313" key="8">
    <source>
        <dbReference type="Proteomes" id="UP001320119"/>
    </source>
</evidence>
<reference evidence="7 8" key="1">
    <citation type="journal article" date="2022" name="IScience">
        <title>An ultrasensitive nanofiber-based assay for enzymatic hydrolysis and deep-sea microbial degradation of cellulose.</title>
        <authorList>
            <person name="Tsudome M."/>
            <person name="Tachioka M."/>
            <person name="Miyazaki M."/>
            <person name="Uchimura K."/>
            <person name="Tsuda M."/>
            <person name="Takaki Y."/>
            <person name="Deguchi S."/>
        </authorList>
    </citation>
    <scope>NUCLEOTIDE SEQUENCE [LARGE SCALE GENOMIC DNA]</scope>
    <source>
        <strain evidence="7 8">GE09</strain>
    </source>
</reference>